<evidence type="ECO:0000256" key="11">
    <source>
        <dbReference type="ARBA" id="ARBA00029766"/>
    </source>
</evidence>
<dbReference type="UniPathway" id="UPA00077">
    <property type="reaction ID" value="UER00155"/>
</dbReference>
<dbReference type="Gene3D" id="3.30.70.560">
    <property type="entry name" value="7,8-Dihydro-6-hydroxymethylpterin-pyrophosphokinase HPPK"/>
    <property type="match status" value="1"/>
</dbReference>
<dbReference type="GO" id="GO:0003848">
    <property type="term" value="F:2-amino-4-hydroxy-6-hydroxymethyldihydropteridine diphosphokinase activity"/>
    <property type="evidence" value="ECO:0007669"/>
    <property type="project" value="UniProtKB-EC"/>
</dbReference>
<evidence type="ECO:0000259" key="13">
    <source>
        <dbReference type="Pfam" id="PF01288"/>
    </source>
</evidence>
<organism evidence="14 15">
    <name type="scientific">Candidatus Photodesmus katoptron Akat1</name>
    <dbReference type="NCBI Taxonomy" id="1236703"/>
    <lineage>
        <taxon>Bacteria</taxon>
        <taxon>Pseudomonadati</taxon>
        <taxon>Pseudomonadota</taxon>
        <taxon>Gammaproteobacteria</taxon>
        <taxon>Vibrionales</taxon>
        <taxon>Vibrionaceae</taxon>
        <taxon>Candidatus Photodesmus</taxon>
    </lineage>
</organism>
<evidence type="ECO:0000256" key="10">
    <source>
        <dbReference type="ARBA" id="ARBA00029409"/>
    </source>
</evidence>
<dbReference type="RefSeq" id="WP_016504077.1">
    <property type="nucleotide sequence ID" value="NZ_AMSD01000002.1"/>
</dbReference>
<dbReference type="AlphaFoldDB" id="S3DIA9"/>
<sequence length="165" mass="18814">MSIAYISIGSNLSKPINQVNNAIETLKNLPKSKFLNASMLYNSSPMGSNNQPNYVNAAIAIDTKLTPFELLDCTKKIEQHYGRVRKNMERWQPRTLDLDIILFGNDVINSKHLTIPHYGMKEREFVLYPIIEIAPNLQLPDGIKLKSLLKNLDSTRLKYLSIIKI</sequence>
<dbReference type="PANTHER" id="PTHR43071">
    <property type="entry name" value="2-AMINO-4-HYDROXY-6-HYDROXYMETHYLDIHYDROPTERIDINE PYROPHOSPHOKINASE"/>
    <property type="match status" value="1"/>
</dbReference>
<dbReference type="GO" id="GO:0005524">
    <property type="term" value="F:ATP binding"/>
    <property type="evidence" value="ECO:0007669"/>
    <property type="project" value="UniProtKB-KW"/>
</dbReference>
<dbReference type="SUPFAM" id="SSF55083">
    <property type="entry name" value="6-hydroxymethyl-7,8-dihydropterin pyrophosphokinase, HPPK"/>
    <property type="match status" value="1"/>
</dbReference>
<keyword evidence="5" id="KW-0808">Transferase</keyword>
<comment type="pathway">
    <text evidence="1">Cofactor biosynthesis; tetrahydrofolate biosynthesis; 2-amino-4-hydroxy-6-hydroxymethyl-7,8-dihydropteridine diphosphate from 7,8-dihydroneopterin triphosphate: step 4/4.</text>
</comment>
<dbReference type="InterPro" id="IPR035907">
    <property type="entry name" value="Hppk_sf"/>
</dbReference>
<keyword evidence="6" id="KW-0547">Nucleotide-binding</keyword>
<dbReference type="EMBL" id="AMSD01000002">
    <property type="protein sequence ID" value="EPE37445.1"/>
    <property type="molecule type" value="Genomic_DNA"/>
</dbReference>
<dbReference type="NCBIfam" id="TIGR01498">
    <property type="entry name" value="folK"/>
    <property type="match status" value="1"/>
</dbReference>
<dbReference type="eggNOG" id="COG0801">
    <property type="taxonomic scope" value="Bacteria"/>
</dbReference>
<evidence type="ECO:0000256" key="9">
    <source>
        <dbReference type="ARBA" id="ARBA00022909"/>
    </source>
</evidence>
<evidence type="ECO:0000256" key="2">
    <source>
        <dbReference type="ARBA" id="ARBA00005810"/>
    </source>
</evidence>
<dbReference type="Pfam" id="PF01288">
    <property type="entry name" value="HPPK"/>
    <property type="match status" value="1"/>
</dbReference>
<dbReference type="PATRIC" id="fig|1236703.3.peg.772"/>
<evidence type="ECO:0000313" key="15">
    <source>
        <dbReference type="Proteomes" id="UP000053688"/>
    </source>
</evidence>
<evidence type="ECO:0000256" key="7">
    <source>
        <dbReference type="ARBA" id="ARBA00022777"/>
    </source>
</evidence>
<dbReference type="STRING" id="28176.CF66_5006"/>
<evidence type="ECO:0000256" key="1">
    <source>
        <dbReference type="ARBA" id="ARBA00005051"/>
    </source>
</evidence>
<keyword evidence="15" id="KW-1185">Reference proteome</keyword>
<dbReference type="InterPro" id="IPR000550">
    <property type="entry name" value="Hppk"/>
</dbReference>
<dbReference type="Proteomes" id="UP000053688">
    <property type="component" value="Unassembled WGS sequence"/>
</dbReference>
<evidence type="ECO:0000256" key="8">
    <source>
        <dbReference type="ARBA" id="ARBA00022840"/>
    </source>
</evidence>
<reference evidence="14 15" key="1">
    <citation type="journal article" date="2014" name="Environ. Microbiol.">
        <title>Genomic signatures of obligate host dependence in the luminous bacterial symbiont of a vertebrate.</title>
        <authorList>
            <person name="Hendry T.A."/>
            <person name="de Wet J.R."/>
            <person name="Dunlap P.V."/>
        </authorList>
    </citation>
    <scope>NUCLEOTIDE SEQUENCE [LARGE SCALE GENOMIC DNA]</scope>
    <source>
        <strain evidence="14 15">Akat1</strain>
    </source>
</reference>
<keyword evidence="7 14" id="KW-0418">Kinase</keyword>
<dbReference type="EC" id="2.7.6.3" evidence="3"/>
<gene>
    <name evidence="14" type="primary">folK</name>
    <name evidence="14" type="ORF">O1U_0748</name>
</gene>
<keyword evidence="9" id="KW-0289">Folate biosynthesis</keyword>
<comment type="similarity">
    <text evidence="2">Belongs to the HPPK family.</text>
</comment>
<evidence type="ECO:0000256" key="12">
    <source>
        <dbReference type="ARBA" id="ARBA00033413"/>
    </source>
</evidence>
<accession>S3DIA9</accession>
<evidence type="ECO:0000313" key="14">
    <source>
        <dbReference type="EMBL" id="EPE37445.1"/>
    </source>
</evidence>
<dbReference type="GO" id="GO:0046656">
    <property type="term" value="P:folic acid biosynthetic process"/>
    <property type="evidence" value="ECO:0007669"/>
    <property type="project" value="UniProtKB-KW"/>
</dbReference>
<evidence type="ECO:0000256" key="4">
    <source>
        <dbReference type="ARBA" id="ARBA00016218"/>
    </source>
</evidence>
<keyword evidence="8" id="KW-0067">ATP-binding</keyword>
<protein>
    <recommendedName>
        <fullName evidence="4">2-amino-4-hydroxy-6-hydroxymethyldihydropteridine pyrophosphokinase</fullName>
        <ecNumber evidence="3">2.7.6.3</ecNumber>
    </recommendedName>
    <alternativeName>
        <fullName evidence="11">6-hydroxymethyl-7,8-dihydropterin pyrophosphokinase</fullName>
    </alternativeName>
    <alternativeName>
        <fullName evidence="12">7,8-dihydro-6-hydroxymethylpterin-pyrophosphokinase</fullName>
    </alternativeName>
</protein>
<dbReference type="GO" id="GO:0046654">
    <property type="term" value="P:tetrahydrofolate biosynthetic process"/>
    <property type="evidence" value="ECO:0007669"/>
    <property type="project" value="UniProtKB-UniPathway"/>
</dbReference>
<evidence type="ECO:0000256" key="3">
    <source>
        <dbReference type="ARBA" id="ARBA00013253"/>
    </source>
</evidence>
<proteinExistence type="inferred from homology"/>
<dbReference type="GO" id="GO:0016301">
    <property type="term" value="F:kinase activity"/>
    <property type="evidence" value="ECO:0007669"/>
    <property type="project" value="UniProtKB-KW"/>
</dbReference>
<evidence type="ECO:0000256" key="5">
    <source>
        <dbReference type="ARBA" id="ARBA00022679"/>
    </source>
</evidence>
<comment type="function">
    <text evidence="10">Catalyzes the transfer of pyrophosphate from adenosine triphosphate (ATP) to 6-hydroxymethyl-7,8-dihydropterin, an enzymatic step in folate biosynthesis pathway.</text>
</comment>
<dbReference type="PANTHER" id="PTHR43071:SF1">
    <property type="entry name" value="2-AMINO-4-HYDROXY-6-HYDROXYMETHYLDIHYDROPTERIDINE PYROPHOSPHOKINASE"/>
    <property type="match status" value="1"/>
</dbReference>
<dbReference type="CDD" id="cd00483">
    <property type="entry name" value="HPPK"/>
    <property type="match status" value="1"/>
</dbReference>
<comment type="caution">
    <text evidence="14">The sequence shown here is derived from an EMBL/GenBank/DDBJ whole genome shotgun (WGS) entry which is preliminary data.</text>
</comment>
<evidence type="ECO:0000256" key="6">
    <source>
        <dbReference type="ARBA" id="ARBA00022741"/>
    </source>
</evidence>
<name>S3DIA9_9GAMM</name>
<feature type="domain" description="7,8-dihydro-6-hydroxymethylpterin-pyrophosphokinase" evidence="13">
    <location>
        <begin position="5"/>
        <end position="135"/>
    </location>
</feature>